<dbReference type="Pfam" id="PF10544">
    <property type="entry name" value="T5orf172"/>
    <property type="match status" value="1"/>
</dbReference>
<feature type="domain" description="Bacteriophage T5 Orf172 DNA-binding" evidence="1">
    <location>
        <begin position="12"/>
        <end position="91"/>
    </location>
</feature>
<protein>
    <submittedName>
        <fullName evidence="2">GIY-YIG nuclease family protein</fullName>
    </submittedName>
</protein>
<evidence type="ECO:0000313" key="2">
    <source>
        <dbReference type="EMBL" id="KAA6118057.1"/>
    </source>
</evidence>
<name>A0AB34CE02_9GAMM</name>
<reference evidence="2 3" key="1">
    <citation type="submission" date="2019-09" db="EMBL/GenBank/DDBJ databases">
        <title>Genomic diversity of phyloplane-associated Pantoea species in Pakistan cotton crop.</title>
        <authorList>
            <person name="Tufail M.R."/>
            <person name="Cook D.R."/>
        </authorList>
    </citation>
    <scope>NUCLEOTIDE SEQUENCE [LARGE SCALE GENOMIC DNA]</scope>
    <source>
        <strain evidence="2 3">B_8</strain>
    </source>
</reference>
<keyword evidence="3" id="KW-1185">Reference proteome</keyword>
<dbReference type="AlphaFoldDB" id="A0AB34CE02"/>
<proteinExistence type="predicted"/>
<sequence>MVAKLLTRNGGRVYVASNGEKVKVGMSSRHKCTGRFTELKKHEGFEVKESYITDRRYDFRLVEKMAHEKLSAHHLHGEYFDVTMDEGIQAVIAVMAELDSNGFSGFVKPPR</sequence>
<evidence type="ECO:0000259" key="1">
    <source>
        <dbReference type="Pfam" id="PF10544"/>
    </source>
</evidence>
<dbReference type="RefSeq" id="WP_150015969.1">
    <property type="nucleotide sequence ID" value="NZ_VWVM01000037.1"/>
</dbReference>
<evidence type="ECO:0000313" key="3">
    <source>
        <dbReference type="Proteomes" id="UP000324255"/>
    </source>
</evidence>
<comment type="caution">
    <text evidence="2">The sequence shown here is derived from an EMBL/GenBank/DDBJ whole genome shotgun (WGS) entry which is preliminary data.</text>
</comment>
<organism evidence="2 3">
    <name type="scientific">Candidatus Pantoea gossypiicola</name>
    <dbReference type="NCBI Taxonomy" id="2608008"/>
    <lineage>
        <taxon>Bacteria</taxon>
        <taxon>Pseudomonadati</taxon>
        <taxon>Pseudomonadota</taxon>
        <taxon>Gammaproteobacteria</taxon>
        <taxon>Enterobacterales</taxon>
        <taxon>Erwiniaceae</taxon>
        <taxon>Pantoea</taxon>
    </lineage>
</organism>
<gene>
    <name evidence="2" type="ORF">F3I20_23375</name>
</gene>
<dbReference type="EMBL" id="VWVM01000037">
    <property type="protein sequence ID" value="KAA6118057.1"/>
    <property type="molecule type" value="Genomic_DNA"/>
</dbReference>
<accession>A0AB34CE02</accession>
<dbReference type="Proteomes" id="UP000324255">
    <property type="component" value="Unassembled WGS sequence"/>
</dbReference>
<dbReference type="InterPro" id="IPR018306">
    <property type="entry name" value="Phage_T5_Orf172_DNA-bd"/>
</dbReference>